<proteinExistence type="predicted"/>
<reference evidence="1" key="1">
    <citation type="submission" date="2023-08" db="EMBL/GenBank/DDBJ databases">
        <authorList>
            <person name="Chen Y."/>
            <person name="Shah S."/>
            <person name="Dougan E. K."/>
            <person name="Thang M."/>
            <person name="Chan C."/>
        </authorList>
    </citation>
    <scope>NUCLEOTIDE SEQUENCE</scope>
</reference>
<protein>
    <submittedName>
        <fullName evidence="1">Uncharacterized protein</fullName>
    </submittedName>
</protein>
<dbReference type="AlphaFoldDB" id="A0AA36HW12"/>
<evidence type="ECO:0000313" key="1">
    <source>
        <dbReference type="EMBL" id="CAJ1376391.1"/>
    </source>
</evidence>
<accession>A0AA36HW12</accession>
<name>A0AA36HW12_9DINO</name>
<evidence type="ECO:0000313" key="2">
    <source>
        <dbReference type="Proteomes" id="UP001178507"/>
    </source>
</evidence>
<gene>
    <name evidence="1" type="ORF">EVOR1521_LOCUS5467</name>
</gene>
<dbReference type="EMBL" id="CAUJNA010000390">
    <property type="protein sequence ID" value="CAJ1376391.1"/>
    <property type="molecule type" value="Genomic_DNA"/>
</dbReference>
<sequence>MAKIDGRIHISSCVDSTTGLITFEEQCVTGEEGLLCAVCLETIGFGAKAAAVVDTQRHCALCQLAADPENGEALRSHIMHTWCAEGVGLEACPACSSPSSGKGKKPAPIARIGFDIGGVIVRHRDMFDSEVDTAGLTGEDYLEVQAAPLALESLAAVVACLGAGNVHIISKCGPETESRTRQWMDKTGFFEKTGIQRENLHFCRDVKDKAPIVAELRLDGFVDDRIDVLRPMLSLPGVRPLLFMPNQEVLGRSPVFWIPRVEKLAGWASVLAILQAPDVGRSEIELRASGRRVPSPDMPKPSP</sequence>
<comment type="caution">
    <text evidence="1">The sequence shown here is derived from an EMBL/GenBank/DDBJ whole genome shotgun (WGS) entry which is preliminary data.</text>
</comment>
<organism evidence="1 2">
    <name type="scientific">Effrenium voratum</name>
    <dbReference type="NCBI Taxonomy" id="2562239"/>
    <lineage>
        <taxon>Eukaryota</taxon>
        <taxon>Sar</taxon>
        <taxon>Alveolata</taxon>
        <taxon>Dinophyceae</taxon>
        <taxon>Suessiales</taxon>
        <taxon>Symbiodiniaceae</taxon>
        <taxon>Effrenium</taxon>
    </lineage>
</organism>
<dbReference type="Proteomes" id="UP001178507">
    <property type="component" value="Unassembled WGS sequence"/>
</dbReference>
<keyword evidence="2" id="KW-1185">Reference proteome</keyword>